<keyword evidence="1" id="KW-1015">Disulfide bond</keyword>
<evidence type="ECO:0000259" key="5">
    <source>
        <dbReference type="PROSITE" id="PS50240"/>
    </source>
</evidence>
<feature type="compositionally biased region" description="Low complexity" evidence="3">
    <location>
        <begin position="803"/>
        <end position="813"/>
    </location>
</feature>
<evidence type="ECO:0000256" key="4">
    <source>
        <dbReference type="SAM" id="SignalP"/>
    </source>
</evidence>
<reference evidence="6" key="1">
    <citation type="submission" date="2021-12" db="EMBL/GenBank/DDBJ databases">
        <authorList>
            <person name="King R."/>
        </authorList>
    </citation>
    <scope>NUCLEOTIDE SEQUENCE</scope>
</reference>
<dbReference type="SUPFAM" id="SSF50494">
    <property type="entry name" value="Trypsin-like serine proteases"/>
    <property type="match status" value="1"/>
</dbReference>
<dbReference type="InterPro" id="IPR041515">
    <property type="entry name" value="PPAF-2-like_Clip"/>
</dbReference>
<dbReference type="InterPro" id="IPR001254">
    <property type="entry name" value="Trypsin_dom"/>
</dbReference>
<dbReference type="PROSITE" id="PS00134">
    <property type="entry name" value="TRYPSIN_HIS"/>
    <property type="match status" value="1"/>
</dbReference>
<feature type="region of interest" description="Disordered" evidence="3">
    <location>
        <begin position="803"/>
        <end position="856"/>
    </location>
</feature>
<dbReference type="InterPro" id="IPR018114">
    <property type="entry name" value="TRYPSIN_HIS"/>
</dbReference>
<sequence length="1255" mass="131918">MFPLILVGITLVSCTLGDVKHVLDGTVGGQHSSSVDPKEINRLAYSGSAKSPRDFWWMADDSPLKEAYDYYKKCSLKGNCANVGKSVAGSEIGKNPFLNGDFKNGKIPTGGAVKSAGFHSGATLDLSNNPFLNGKYATNAKGEKIPIGNGFIGVQPQFATNHPLTNKKPFSTTHPLLQNAQNVSGNKQSAAGAPEGTTLCKGHGYICVENGLCKNGFVNHNGEGLLQIRSDVQFCQNNQVCCRLSSAGPAPQKINLNLPALDNNLNQVTAGKSSVPESAIKFGGLPGFSSGTIQILNDQNLEPQISVAGESGHHKGSSTIKPRDVSDSLFSASSSTPDYSNVDFGDVRFASTIQGPAYLPPDRPDNTNKITTYVPPPRPTCAPGQIQLPSGVCGYPSTPRPTCAPGQITLPSGGCGYPSTTRPTCAPGQIQLPYGGCGYPSTPRPTCAPGQITLPSGGCGYPSTPRPTCAPGQITLPGGGCGYPTTPRPTCAPGQIQTPSGGCVYPTTPRPTCAPGQITLPGGGCGYPTTPRPTCAPGQIQTPSGGCVYPTTPRPTCAPGQITLPGGGCGYPTTPRPTCAPGQITLPGGGCGYPTTPRPTCAPGQITLPGGGCGYPTTPRPTCAPGQIQLPYGGCGYPSTPRPTCAPGQITLPGGGCGYPSSPRPTCAPGQITLPGGGCAYPTTPRPTCAPGQIQLPSGVCAYPTTPRPRPTCGPGQVLSPSGSCVYISTTPRPCGFGQIRNPQGVCEYVGSPSTTPAEYLPPRPPSTTQRPGYSYPTPTPSFTYPSPIIPDGNNVDNVYVPSPTTSTTTPRTGESIKDTNTPDHETSPGGNDEIRIPIPGQPRPVGPSGPSGPPPPSCAAALKCVQEIYCTADGFVSPVPVVLTKEQELLRVPTTECSNQESGTIGKCCRDPNYKDPWPSANLVDGFDDGQYKEDNHFGEVGNLQRIVRSQQGSVQRLVRSQKSPVNARSINSSPAVPQQLARSQEQCGTRNYNTKPQGQRPIDMNFAEIPWQAMILRDTNRSLLCGGAIIRSDAVLTAAHCVEGLETSDILIKGGEWKLGIDEEPLPFQIVKVAAIVRHPEYVHGALVNDLAVLVLEEKLRLAKNIGPICLPEPNQIPTQNCIATGWGKRILQLHAKNALMHGIDVKIMDTNQCKETLAEKFKDSVQNYSPNTLCGFSSIDQCRVDYGSALACDNGNGQYTLSGIYSWDTGCKQEGQIGGYIAPDVEWVRGCLNKPINELKRLDSEYTSKSRN</sequence>
<dbReference type="SMART" id="SM00020">
    <property type="entry name" value="Tryp_SPc"/>
    <property type="match status" value="1"/>
</dbReference>
<dbReference type="GO" id="GO:0004252">
    <property type="term" value="F:serine-type endopeptidase activity"/>
    <property type="evidence" value="ECO:0007669"/>
    <property type="project" value="InterPro"/>
</dbReference>
<comment type="similarity">
    <text evidence="2">Belongs to the peptidase S1 family. CLIP subfamily.</text>
</comment>
<organism evidence="6 7">
    <name type="scientific">Brassicogethes aeneus</name>
    <name type="common">Rape pollen beetle</name>
    <name type="synonym">Meligethes aeneus</name>
    <dbReference type="NCBI Taxonomy" id="1431903"/>
    <lineage>
        <taxon>Eukaryota</taxon>
        <taxon>Metazoa</taxon>
        <taxon>Ecdysozoa</taxon>
        <taxon>Arthropoda</taxon>
        <taxon>Hexapoda</taxon>
        <taxon>Insecta</taxon>
        <taxon>Pterygota</taxon>
        <taxon>Neoptera</taxon>
        <taxon>Endopterygota</taxon>
        <taxon>Coleoptera</taxon>
        <taxon>Polyphaga</taxon>
        <taxon>Cucujiformia</taxon>
        <taxon>Nitidulidae</taxon>
        <taxon>Meligethinae</taxon>
        <taxon>Brassicogethes</taxon>
    </lineage>
</organism>
<dbReference type="EMBL" id="OV121142">
    <property type="protein sequence ID" value="CAH0549419.1"/>
    <property type="molecule type" value="Genomic_DNA"/>
</dbReference>
<evidence type="ECO:0000256" key="1">
    <source>
        <dbReference type="ARBA" id="ARBA00023157"/>
    </source>
</evidence>
<dbReference type="PROSITE" id="PS50240">
    <property type="entry name" value="TRYPSIN_DOM"/>
    <property type="match status" value="1"/>
</dbReference>
<feature type="compositionally biased region" description="Basic and acidic residues" evidence="3">
    <location>
        <begin position="815"/>
        <end position="827"/>
    </location>
</feature>
<dbReference type="Gene3D" id="2.40.10.10">
    <property type="entry name" value="Trypsin-like serine proteases"/>
    <property type="match status" value="2"/>
</dbReference>
<proteinExistence type="inferred from homology"/>
<accession>A0A9P0FBK3</accession>
<dbReference type="InterPro" id="IPR043504">
    <property type="entry name" value="Peptidase_S1_PA_chymotrypsin"/>
</dbReference>
<evidence type="ECO:0000256" key="3">
    <source>
        <dbReference type="SAM" id="MobiDB-lite"/>
    </source>
</evidence>
<evidence type="ECO:0000313" key="6">
    <source>
        <dbReference type="EMBL" id="CAH0549419.1"/>
    </source>
</evidence>
<dbReference type="PANTHER" id="PTHR24256">
    <property type="entry name" value="TRYPTASE-RELATED"/>
    <property type="match status" value="1"/>
</dbReference>
<dbReference type="Pfam" id="PF00089">
    <property type="entry name" value="Trypsin"/>
    <property type="match status" value="1"/>
</dbReference>
<dbReference type="FunFam" id="2.40.10.10:FF:000413">
    <property type="entry name" value="Serine protease H164"/>
    <property type="match status" value="1"/>
</dbReference>
<evidence type="ECO:0000313" key="7">
    <source>
        <dbReference type="Proteomes" id="UP001154078"/>
    </source>
</evidence>
<dbReference type="AlphaFoldDB" id="A0A9P0FBK3"/>
<dbReference type="PRINTS" id="PR00722">
    <property type="entry name" value="CHYMOTRYPSIN"/>
</dbReference>
<dbReference type="InterPro" id="IPR001314">
    <property type="entry name" value="Peptidase_S1A"/>
</dbReference>
<dbReference type="OrthoDB" id="10064156at2759"/>
<keyword evidence="4" id="KW-0732">Signal</keyword>
<protein>
    <recommendedName>
        <fullName evidence="5">Peptidase S1 domain-containing protein</fullName>
    </recommendedName>
</protein>
<gene>
    <name evidence="6" type="ORF">MELIAE_LOCUS2564</name>
</gene>
<keyword evidence="7" id="KW-1185">Reference proteome</keyword>
<dbReference type="Proteomes" id="UP001154078">
    <property type="component" value="Chromosome 11"/>
</dbReference>
<dbReference type="Pfam" id="PF18322">
    <property type="entry name" value="CLIP_1"/>
    <property type="match status" value="1"/>
</dbReference>
<dbReference type="Pfam" id="PF18399">
    <property type="entry name" value="CLIP_SPH_Scar"/>
    <property type="match status" value="1"/>
</dbReference>
<feature type="signal peptide" evidence="4">
    <location>
        <begin position="1"/>
        <end position="17"/>
    </location>
</feature>
<name>A0A9P0FBK3_BRAAE</name>
<dbReference type="CDD" id="cd00190">
    <property type="entry name" value="Tryp_SPc"/>
    <property type="match status" value="1"/>
</dbReference>
<dbReference type="GO" id="GO:0006508">
    <property type="term" value="P:proteolysis"/>
    <property type="evidence" value="ECO:0007669"/>
    <property type="project" value="InterPro"/>
</dbReference>
<dbReference type="InterPro" id="IPR040973">
    <property type="entry name" value="CLIP_SPH_Scar"/>
</dbReference>
<evidence type="ECO:0000256" key="2">
    <source>
        <dbReference type="ARBA" id="ARBA00024195"/>
    </source>
</evidence>
<feature type="compositionally biased region" description="Pro residues" evidence="3">
    <location>
        <begin position="840"/>
        <end position="856"/>
    </location>
</feature>
<feature type="chain" id="PRO_5040173779" description="Peptidase S1 domain-containing protein" evidence="4">
    <location>
        <begin position="18"/>
        <end position="1255"/>
    </location>
</feature>
<dbReference type="InterPro" id="IPR009003">
    <property type="entry name" value="Peptidase_S1_PA"/>
</dbReference>
<feature type="domain" description="Peptidase S1" evidence="5">
    <location>
        <begin position="1000"/>
        <end position="1236"/>
    </location>
</feature>
<dbReference type="InterPro" id="IPR051487">
    <property type="entry name" value="Ser/Thr_Proteases_Immune/Dev"/>
</dbReference>